<dbReference type="GO" id="GO:0046872">
    <property type="term" value="F:metal ion binding"/>
    <property type="evidence" value="ECO:0007669"/>
    <property type="project" value="UniProtKB-KW"/>
</dbReference>
<dbReference type="PRINTS" id="PR00413">
    <property type="entry name" value="HADHALOGNASE"/>
</dbReference>
<comment type="cofactor">
    <cofactor evidence="1">
        <name>Mg(2+)</name>
        <dbReference type="ChEBI" id="CHEBI:18420"/>
    </cofactor>
</comment>
<dbReference type="InterPro" id="IPR051400">
    <property type="entry name" value="HAD-like_hydrolase"/>
</dbReference>
<dbReference type="GO" id="GO:0044281">
    <property type="term" value="P:small molecule metabolic process"/>
    <property type="evidence" value="ECO:0007669"/>
    <property type="project" value="UniProtKB-ARBA"/>
</dbReference>
<dbReference type="STRING" id="1895771.BGO89_03015"/>
<sequence length="227" mass="25466">MNPIKAVVFDLDNTLVDFMAMKRQAVDAAIGAMMDAGLNLTFDQMKTHIDAIYKEQGIEYQQVFDQLLKELLGKVDYRILSAGIIAYRRAREAALKPYPHVTATLMRLNRAQIKLAIVSDAPAREAWLRLCFINYHHFFNVVVTFDDTGERKPSPKPFRTALERLGVEPNEAIMVGDWAERDMVGARNIGMKTAFAAYGDSFGNQNTTAADYILTDIKMLLDIVTGA</sequence>
<evidence type="ECO:0000256" key="3">
    <source>
        <dbReference type="ARBA" id="ARBA00022801"/>
    </source>
</evidence>
<dbReference type="SFLD" id="SFLDG01129">
    <property type="entry name" value="C1.5:_HAD__Beta-PGM__Phosphata"/>
    <property type="match status" value="1"/>
</dbReference>
<dbReference type="Gene3D" id="3.40.50.1000">
    <property type="entry name" value="HAD superfamily/HAD-like"/>
    <property type="match status" value="1"/>
</dbReference>
<evidence type="ECO:0000313" key="5">
    <source>
        <dbReference type="EMBL" id="OJX59401.1"/>
    </source>
</evidence>
<comment type="caution">
    <text evidence="5">The sequence shown here is derived from an EMBL/GenBank/DDBJ whole genome shotgun (WGS) entry which is preliminary data.</text>
</comment>
<dbReference type="InterPro" id="IPR036412">
    <property type="entry name" value="HAD-like_sf"/>
</dbReference>
<dbReference type="SUPFAM" id="SSF56784">
    <property type="entry name" value="HAD-like"/>
    <property type="match status" value="1"/>
</dbReference>
<dbReference type="AlphaFoldDB" id="A0A1M3L2K9"/>
<dbReference type="InterPro" id="IPR041492">
    <property type="entry name" value="HAD_2"/>
</dbReference>
<dbReference type="PANTHER" id="PTHR46470:SF2">
    <property type="entry name" value="GLYCERALDEHYDE 3-PHOSPHATE PHOSPHATASE"/>
    <property type="match status" value="1"/>
</dbReference>
<dbReference type="Gene3D" id="1.10.150.520">
    <property type="match status" value="1"/>
</dbReference>
<dbReference type="EMBL" id="MKVH01000013">
    <property type="protein sequence ID" value="OJX59401.1"/>
    <property type="molecule type" value="Genomic_DNA"/>
</dbReference>
<evidence type="ECO:0000256" key="2">
    <source>
        <dbReference type="ARBA" id="ARBA00022723"/>
    </source>
</evidence>
<gene>
    <name evidence="5" type="ORF">BGO89_03015</name>
</gene>
<dbReference type="SFLD" id="SFLDG01135">
    <property type="entry name" value="C1.5.6:_HAD__Beta-PGM__Phospha"/>
    <property type="match status" value="1"/>
</dbReference>
<dbReference type="SFLD" id="SFLDS00003">
    <property type="entry name" value="Haloacid_Dehalogenase"/>
    <property type="match status" value="1"/>
</dbReference>
<name>A0A1M3L2K9_9BACT</name>
<dbReference type="Pfam" id="PF13419">
    <property type="entry name" value="HAD_2"/>
    <property type="match status" value="1"/>
</dbReference>
<proteinExistence type="predicted"/>
<evidence type="ECO:0000256" key="4">
    <source>
        <dbReference type="ARBA" id="ARBA00022842"/>
    </source>
</evidence>
<evidence type="ECO:0000313" key="6">
    <source>
        <dbReference type="Proteomes" id="UP000184233"/>
    </source>
</evidence>
<organism evidence="5 6">
    <name type="scientific">Candidatus Kapaibacterium thiocyanatum</name>
    <dbReference type="NCBI Taxonomy" id="1895771"/>
    <lineage>
        <taxon>Bacteria</taxon>
        <taxon>Pseudomonadati</taxon>
        <taxon>Candidatus Kapaibacteriota</taxon>
        <taxon>Candidatus Kapaibacteriia</taxon>
        <taxon>Candidatus Kapaibacteriales</taxon>
        <taxon>Candidatus Kapaibacteriaceae</taxon>
        <taxon>Candidatus Kapaibacterium</taxon>
    </lineage>
</organism>
<keyword evidence="3" id="KW-0378">Hydrolase</keyword>
<dbReference type="GO" id="GO:0016791">
    <property type="term" value="F:phosphatase activity"/>
    <property type="evidence" value="ECO:0007669"/>
    <property type="project" value="TreeGrafter"/>
</dbReference>
<evidence type="ECO:0000256" key="1">
    <source>
        <dbReference type="ARBA" id="ARBA00001946"/>
    </source>
</evidence>
<evidence type="ECO:0008006" key="7">
    <source>
        <dbReference type="Google" id="ProtNLM"/>
    </source>
</evidence>
<dbReference type="Proteomes" id="UP000184233">
    <property type="component" value="Unassembled WGS sequence"/>
</dbReference>
<keyword evidence="2" id="KW-0479">Metal-binding</keyword>
<accession>A0A1M3L2K9</accession>
<dbReference type="NCBIfam" id="TIGR01509">
    <property type="entry name" value="HAD-SF-IA-v3"/>
    <property type="match status" value="1"/>
</dbReference>
<protein>
    <recommendedName>
        <fullName evidence="7">Haloacid dehalogenase</fullName>
    </recommendedName>
</protein>
<keyword evidence="4" id="KW-0460">Magnesium</keyword>
<dbReference type="InterPro" id="IPR006439">
    <property type="entry name" value="HAD-SF_hydro_IA"/>
</dbReference>
<dbReference type="PANTHER" id="PTHR46470">
    <property type="entry name" value="N-ACYLNEURAMINATE-9-PHOSPHATASE"/>
    <property type="match status" value="1"/>
</dbReference>
<reference evidence="5 6" key="1">
    <citation type="submission" date="2016-09" db="EMBL/GenBank/DDBJ databases">
        <title>Genome-resolved meta-omics ties microbial dynamics to process performance in biotechnology for thiocyanate degradation.</title>
        <authorList>
            <person name="Kantor R.S."/>
            <person name="Huddy R.J."/>
            <person name="Iyer R."/>
            <person name="Thomas B.C."/>
            <person name="Brown C.T."/>
            <person name="Anantharaman K."/>
            <person name="Tringe S."/>
            <person name="Hettich R.L."/>
            <person name="Harrison S.T."/>
            <person name="Banfield J.F."/>
        </authorList>
    </citation>
    <scope>NUCLEOTIDE SEQUENCE [LARGE SCALE GENOMIC DNA]</scope>
    <source>
        <strain evidence="5">59-99</strain>
    </source>
</reference>
<dbReference type="InterPro" id="IPR023214">
    <property type="entry name" value="HAD_sf"/>
</dbReference>
<dbReference type="NCBIfam" id="TIGR01549">
    <property type="entry name" value="HAD-SF-IA-v1"/>
    <property type="match status" value="1"/>
</dbReference>